<dbReference type="Gene3D" id="2.30.110.10">
    <property type="entry name" value="Electron Transport, Fmn-binding Protein, Chain A"/>
    <property type="match status" value="1"/>
</dbReference>
<dbReference type="AlphaFoldDB" id="U6MNA4"/>
<keyword evidence="2" id="KW-1133">Transmembrane helix</keyword>
<feature type="region of interest" description="Disordered" evidence="1">
    <location>
        <begin position="157"/>
        <end position="199"/>
    </location>
</feature>
<organism evidence="3 4">
    <name type="scientific">Eimeria necatrix</name>
    <dbReference type="NCBI Taxonomy" id="51315"/>
    <lineage>
        <taxon>Eukaryota</taxon>
        <taxon>Sar</taxon>
        <taxon>Alveolata</taxon>
        <taxon>Apicomplexa</taxon>
        <taxon>Conoidasida</taxon>
        <taxon>Coccidia</taxon>
        <taxon>Eucoccidiorida</taxon>
        <taxon>Eimeriorina</taxon>
        <taxon>Eimeriidae</taxon>
        <taxon>Eimeria</taxon>
    </lineage>
</organism>
<feature type="compositionally biased region" description="Pro residues" evidence="1">
    <location>
        <begin position="190"/>
        <end position="199"/>
    </location>
</feature>
<dbReference type="EMBL" id="HG722714">
    <property type="protein sequence ID" value="CDJ63130.1"/>
    <property type="molecule type" value="Genomic_DNA"/>
</dbReference>
<protein>
    <submittedName>
        <fullName evidence="3">Uncharacterized protein</fullName>
    </submittedName>
</protein>
<name>U6MNA4_9EIME</name>
<evidence type="ECO:0000313" key="3">
    <source>
        <dbReference type="EMBL" id="CDJ63130.1"/>
    </source>
</evidence>
<sequence>MVLPTAAHVVFVGGFRAPCPGAASLRRYIVAANMTAAAAAAATAPTAPLVRSFCCSKIDPQRHGLHRKGLLLAPGLSSSGGMQQVQQQKQQLRWLCANAAASGQAAAAAELPLAKVLWQQKCLLRRTFSLQQRGKHSNAAQHEDPVPIAAAAEAVPAAAAAEASQPSRRSAGVHEAPELPPQYRSGFAAQPPPPPPPPTRRWRTWMKVLVFGVISVSPVVAAVLLFKSLLVQRQEQQTEAARAAAEEDAALKTAQQIVANSLSCICIAGGAKDNRIVSTSVDPHLPESRVLRLPTKNLVKGIENNSLTYLVAGERSSFSLPFNFIHFAVSASSDLFEQFKAGNPLSLLYVDTSTGDSVLLTGVAAVVDLDPYKTHYWRSSWSSSIPGGRTSADYKLIKFVPNSIAIDLGLRGPAKWRPIRLSRLITQENIQWKLDNAPPAPIS</sequence>
<dbReference type="InterPro" id="IPR012349">
    <property type="entry name" value="Split_barrel_FMN-bd"/>
</dbReference>
<dbReference type="SUPFAM" id="SSF50475">
    <property type="entry name" value="FMN-binding split barrel"/>
    <property type="match status" value="1"/>
</dbReference>
<dbReference type="RefSeq" id="XP_013440492.1">
    <property type="nucleotide sequence ID" value="XM_013585038.1"/>
</dbReference>
<keyword evidence="2" id="KW-0812">Transmembrane</keyword>
<reference evidence="3" key="2">
    <citation type="submission" date="2013-10" db="EMBL/GenBank/DDBJ databases">
        <authorList>
            <person name="Aslett M."/>
        </authorList>
    </citation>
    <scope>NUCLEOTIDE SEQUENCE [LARGE SCALE GENOMIC DNA]</scope>
    <source>
        <strain evidence="3">Houghton</strain>
    </source>
</reference>
<keyword evidence="2" id="KW-0472">Membrane</keyword>
<dbReference type="VEuPathDB" id="ToxoDB:ENH_00035770"/>
<dbReference type="OrthoDB" id="332935at2759"/>
<feature type="transmembrane region" description="Helical" evidence="2">
    <location>
        <begin position="208"/>
        <end position="226"/>
    </location>
</feature>
<proteinExistence type="predicted"/>
<reference evidence="3" key="1">
    <citation type="submission" date="2013-10" db="EMBL/GenBank/DDBJ databases">
        <title>Genomic analysis of the causative agents of coccidiosis in chickens.</title>
        <authorList>
            <person name="Reid A.J."/>
            <person name="Blake D."/>
            <person name="Billington K."/>
            <person name="Browne H."/>
            <person name="Dunn M."/>
            <person name="Hung S."/>
            <person name="Kawahara F."/>
            <person name="Miranda-Saavedra D."/>
            <person name="Mourier T."/>
            <person name="Nagra H."/>
            <person name="Otto T.D."/>
            <person name="Rawlings N."/>
            <person name="Sanchez A."/>
            <person name="Sanders M."/>
            <person name="Subramaniam C."/>
            <person name="Tay Y."/>
            <person name="Dear P."/>
            <person name="Doerig C."/>
            <person name="Gruber A."/>
            <person name="Parkinson J."/>
            <person name="Shirley M."/>
            <person name="Wan K.L."/>
            <person name="Berriman M."/>
            <person name="Tomley F."/>
            <person name="Pain A."/>
        </authorList>
    </citation>
    <scope>NUCLEOTIDE SEQUENCE [LARGE SCALE GENOMIC DNA]</scope>
    <source>
        <strain evidence="3">Houghton</strain>
    </source>
</reference>
<evidence type="ECO:0000313" key="4">
    <source>
        <dbReference type="Proteomes" id="UP000030754"/>
    </source>
</evidence>
<dbReference type="Proteomes" id="UP000030754">
    <property type="component" value="Unassembled WGS sequence"/>
</dbReference>
<dbReference type="GeneID" id="25473740"/>
<evidence type="ECO:0000256" key="1">
    <source>
        <dbReference type="SAM" id="MobiDB-lite"/>
    </source>
</evidence>
<keyword evidence="4" id="KW-1185">Reference proteome</keyword>
<accession>U6MNA4</accession>
<gene>
    <name evidence="3" type="ORF">ENH_00035770</name>
</gene>
<evidence type="ECO:0000256" key="2">
    <source>
        <dbReference type="SAM" id="Phobius"/>
    </source>
</evidence>